<proteinExistence type="predicted"/>
<dbReference type="Proteomes" id="UP000658258">
    <property type="component" value="Unassembled WGS sequence"/>
</dbReference>
<sequence>MQNDRDPMLFSNSALNEYLIIALPYAEINGEVKEFKRDFFKRYGSFCGQNSCAHIRLMSFFQTEEREPRVIECVQNVLREIKAFEVFLSGFEFDSVSRSVYIDVVNKQSVADVYHQLRLSLFRQLVSLAFLNKHFVPKMHIGQDLSPLQFLHAVEDYQSKAYSNNFRLMRLHLLKRQAPYTVWENLAALPFARSENEMIGFC</sequence>
<dbReference type="EMBL" id="BNAG01000004">
    <property type="protein sequence ID" value="GHE72479.1"/>
    <property type="molecule type" value="Genomic_DNA"/>
</dbReference>
<keyword evidence="2" id="KW-1185">Reference proteome</keyword>
<accession>A0ABQ3I908</accession>
<reference evidence="2" key="1">
    <citation type="journal article" date="2019" name="Int. J. Syst. Evol. Microbiol.">
        <title>The Global Catalogue of Microorganisms (GCM) 10K type strain sequencing project: providing services to taxonomists for standard genome sequencing and annotation.</title>
        <authorList>
            <consortium name="The Broad Institute Genomics Platform"/>
            <consortium name="The Broad Institute Genome Sequencing Center for Infectious Disease"/>
            <person name="Wu L."/>
            <person name="Ma J."/>
        </authorList>
    </citation>
    <scope>NUCLEOTIDE SEQUENCE [LARGE SCALE GENOMIC DNA]</scope>
    <source>
        <strain evidence="2">CGMCC 1.15111</strain>
    </source>
</reference>
<dbReference type="Pfam" id="PF13563">
    <property type="entry name" value="2_5_RNA_ligase2"/>
    <property type="match status" value="1"/>
</dbReference>
<dbReference type="PANTHER" id="PTHR40037">
    <property type="entry name" value="PHOSPHOESTERASE YJCG-RELATED"/>
    <property type="match status" value="1"/>
</dbReference>
<evidence type="ECO:0000313" key="1">
    <source>
        <dbReference type="EMBL" id="GHE72479.1"/>
    </source>
</evidence>
<evidence type="ECO:0000313" key="2">
    <source>
        <dbReference type="Proteomes" id="UP000658258"/>
    </source>
</evidence>
<dbReference type="InterPro" id="IPR050580">
    <property type="entry name" value="2H_phosphoesterase_YjcG-like"/>
</dbReference>
<dbReference type="PANTHER" id="PTHR40037:SF1">
    <property type="entry name" value="PHOSPHOESTERASE SAOUHSC_00951-RELATED"/>
    <property type="match status" value="1"/>
</dbReference>
<dbReference type="InterPro" id="IPR009097">
    <property type="entry name" value="Cyclic_Pdiesterase"/>
</dbReference>
<organism evidence="1 2">
    <name type="scientific">Roseivirga thermotolerans</name>
    <dbReference type="NCBI Taxonomy" id="1758176"/>
    <lineage>
        <taxon>Bacteria</taxon>
        <taxon>Pseudomonadati</taxon>
        <taxon>Bacteroidota</taxon>
        <taxon>Cytophagia</taxon>
        <taxon>Cytophagales</taxon>
        <taxon>Roseivirgaceae</taxon>
        <taxon>Roseivirga</taxon>
    </lineage>
</organism>
<comment type="caution">
    <text evidence="1">The sequence shown here is derived from an EMBL/GenBank/DDBJ whole genome shotgun (WGS) entry which is preliminary data.</text>
</comment>
<dbReference type="SUPFAM" id="SSF55144">
    <property type="entry name" value="LigT-like"/>
    <property type="match status" value="1"/>
</dbReference>
<evidence type="ECO:0008006" key="3">
    <source>
        <dbReference type="Google" id="ProtNLM"/>
    </source>
</evidence>
<name>A0ABQ3I908_9BACT</name>
<gene>
    <name evidence="1" type="ORF">GCM10011340_31010</name>
</gene>
<dbReference type="Gene3D" id="3.90.1140.10">
    <property type="entry name" value="Cyclic phosphodiesterase"/>
    <property type="match status" value="1"/>
</dbReference>
<protein>
    <recommendedName>
        <fullName evidence="3">2'-5' RNA ligase</fullName>
    </recommendedName>
</protein>
<dbReference type="RefSeq" id="WP_189631198.1">
    <property type="nucleotide sequence ID" value="NZ_BNAG01000004.1"/>
</dbReference>